<dbReference type="Pfam" id="PF06532">
    <property type="entry name" value="NrsF"/>
    <property type="match status" value="1"/>
</dbReference>
<keyword evidence="1" id="KW-1133">Transmembrane helix</keyword>
<evidence type="ECO:0000313" key="2">
    <source>
        <dbReference type="EMBL" id="TFW12524.1"/>
    </source>
</evidence>
<feature type="transmembrane region" description="Helical" evidence="1">
    <location>
        <begin position="88"/>
        <end position="105"/>
    </location>
</feature>
<proteinExistence type="predicted"/>
<comment type="caution">
    <text evidence="2">The sequence shown here is derived from an EMBL/GenBank/DDBJ whole genome shotgun (WGS) entry which is preliminary data.</text>
</comment>
<dbReference type="InterPro" id="IPR009495">
    <property type="entry name" value="NrsF"/>
</dbReference>
<evidence type="ECO:0000313" key="3">
    <source>
        <dbReference type="Proteomes" id="UP000298216"/>
    </source>
</evidence>
<dbReference type="Proteomes" id="UP000298216">
    <property type="component" value="Unassembled WGS sequence"/>
</dbReference>
<dbReference type="EMBL" id="SPVH01000006">
    <property type="protein sequence ID" value="TFW12524.1"/>
    <property type="molecule type" value="Genomic_DNA"/>
</dbReference>
<organism evidence="2 3">
    <name type="scientific">Brevundimonas intermedia</name>
    <dbReference type="NCBI Taxonomy" id="74315"/>
    <lineage>
        <taxon>Bacteria</taxon>
        <taxon>Pseudomonadati</taxon>
        <taxon>Pseudomonadota</taxon>
        <taxon>Alphaproteobacteria</taxon>
        <taxon>Caulobacterales</taxon>
        <taxon>Caulobacteraceae</taxon>
        <taxon>Brevundimonas</taxon>
    </lineage>
</organism>
<accession>A0A4Y9RTV8</accession>
<feature type="transmembrane region" description="Helical" evidence="1">
    <location>
        <begin position="117"/>
        <end position="144"/>
    </location>
</feature>
<feature type="transmembrane region" description="Helical" evidence="1">
    <location>
        <begin position="57"/>
        <end position="76"/>
    </location>
</feature>
<sequence>MKTEDLIDALAAGLEPARPARPNAALLAGAGLAAVTAVALLLGVRPDLTQALQAPTPWLKGLYTAALTTSAIWLATRLGRPGVDARPAALALISVVAVAALWGAVEMSLTPPDARMAGWLGQTWTICGRNIVLVSAFAAPLVFLSTRRLAPTRPTAAGLALGVATGGIAATAYGLLHCGEATAAFVATWYTLGVAAAGLIGAVIGRFTLRW</sequence>
<gene>
    <name evidence="2" type="ORF">EGY25_10995</name>
</gene>
<protein>
    <submittedName>
        <fullName evidence="2">DUF1109 family protein</fullName>
    </submittedName>
</protein>
<feature type="transmembrane region" description="Helical" evidence="1">
    <location>
        <begin position="188"/>
        <end position="209"/>
    </location>
</feature>
<evidence type="ECO:0000256" key="1">
    <source>
        <dbReference type="SAM" id="Phobius"/>
    </source>
</evidence>
<feature type="transmembrane region" description="Helical" evidence="1">
    <location>
        <begin position="156"/>
        <end position="176"/>
    </location>
</feature>
<reference evidence="2 3" key="1">
    <citation type="submission" date="2019-03" db="EMBL/GenBank/DDBJ databases">
        <title>Draft genome of Brevundimonas sp. a heavy metal resistant soil bacteria.</title>
        <authorList>
            <person name="Soto J."/>
        </authorList>
    </citation>
    <scope>NUCLEOTIDE SEQUENCE [LARGE SCALE GENOMIC DNA]</scope>
    <source>
        <strain evidence="2 3">B-10</strain>
    </source>
</reference>
<keyword evidence="1" id="KW-0472">Membrane</keyword>
<keyword evidence="1" id="KW-0812">Transmembrane</keyword>
<keyword evidence="3" id="KW-1185">Reference proteome</keyword>
<dbReference type="OrthoDB" id="7764375at2"/>
<feature type="transmembrane region" description="Helical" evidence="1">
    <location>
        <begin position="24"/>
        <end position="45"/>
    </location>
</feature>
<name>A0A4Y9RTV8_9CAUL</name>
<dbReference type="AlphaFoldDB" id="A0A4Y9RTV8"/>
<dbReference type="RefSeq" id="WP_135195004.1">
    <property type="nucleotide sequence ID" value="NZ_SPVH01000006.1"/>
</dbReference>